<dbReference type="OrthoDB" id="8266188at2"/>
<feature type="signal peptide" evidence="2">
    <location>
        <begin position="1"/>
        <end position="23"/>
    </location>
</feature>
<feature type="compositionally biased region" description="Polar residues" evidence="1">
    <location>
        <begin position="26"/>
        <end position="41"/>
    </location>
</feature>
<name>A0A109ZY95_9BRAD</name>
<dbReference type="EMBL" id="LVYV01000001">
    <property type="protein sequence ID" value="KZD25468.1"/>
    <property type="molecule type" value="Genomic_DNA"/>
</dbReference>
<keyword evidence="5" id="KW-1185">Reference proteome</keyword>
<dbReference type="AlphaFoldDB" id="A0A109ZY95"/>
<dbReference type="Proteomes" id="UP000076574">
    <property type="component" value="Unassembled WGS sequence"/>
</dbReference>
<evidence type="ECO:0000313" key="4">
    <source>
        <dbReference type="EMBL" id="KZD25468.1"/>
    </source>
</evidence>
<proteinExistence type="predicted"/>
<reference evidence="3" key="1">
    <citation type="submission" date="2015-10" db="EMBL/GenBank/DDBJ databases">
        <title>Evolution marks in rhizobial microsymbionts genomes from the relict species Vavilovia formosa (Stev.) Fed.</title>
        <authorList>
            <person name="Kopat V."/>
        </authorList>
    </citation>
    <scope>NUCLEOTIDE SEQUENCE</scope>
    <source>
        <strain evidence="3">Vaf-07</strain>
    </source>
</reference>
<feature type="region of interest" description="Disordered" evidence="1">
    <location>
        <begin position="24"/>
        <end position="82"/>
    </location>
</feature>
<dbReference type="STRING" id="943830.A4A58_03340"/>
<keyword evidence="2" id="KW-0732">Signal</keyword>
<accession>A0A109ZY95</accession>
<evidence type="ECO:0000313" key="3">
    <source>
        <dbReference type="EMBL" id="AMH39489.1"/>
    </source>
</evidence>
<organism evidence="3">
    <name type="scientific">Tardiphaga robiniae</name>
    <dbReference type="NCBI Taxonomy" id="943830"/>
    <lineage>
        <taxon>Bacteria</taxon>
        <taxon>Pseudomonadati</taxon>
        <taxon>Pseudomonadota</taxon>
        <taxon>Alphaproteobacteria</taxon>
        <taxon>Hyphomicrobiales</taxon>
        <taxon>Nitrobacteraceae</taxon>
        <taxon>Tardiphaga</taxon>
    </lineage>
</organism>
<evidence type="ECO:0000256" key="2">
    <source>
        <dbReference type="SAM" id="SignalP"/>
    </source>
</evidence>
<dbReference type="RefSeq" id="WP_068729757.1">
    <property type="nucleotide sequence ID" value="NZ_LVYV01000001.1"/>
</dbReference>
<evidence type="ECO:0008006" key="6">
    <source>
        <dbReference type="Google" id="ProtNLM"/>
    </source>
</evidence>
<evidence type="ECO:0000313" key="5">
    <source>
        <dbReference type="Proteomes" id="UP000076574"/>
    </source>
</evidence>
<dbReference type="EMBL" id="KT955714">
    <property type="protein sequence ID" value="AMH39489.1"/>
    <property type="molecule type" value="Genomic_DNA"/>
</dbReference>
<sequence>MRKTILVAICATAISATPFAAFAQATGPSGQDSTKMGTGTTAKDGEARTTGTQGMSKDSAKKDSMHKDSMKKDKMMKNEMKQ</sequence>
<feature type="chain" id="PRO_5010058039" description="Pentapeptide MXKDX repeat protein" evidence="2">
    <location>
        <begin position="24"/>
        <end position="82"/>
    </location>
</feature>
<protein>
    <recommendedName>
        <fullName evidence="6">Pentapeptide MXKDX repeat protein</fullName>
    </recommendedName>
</protein>
<gene>
    <name evidence="4" type="ORF">A4A58_03340</name>
    <name evidence="3" type="ORF">PROKKA_00677</name>
</gene>
<reference evidence="4 5" key="2">
    <citation type="submission" date="2016-03" db="EMBL/GenBank/DDBJ databases">
        <title>Microsymbionts genomes from the relict species Vavilovia formosa (Stev.) Fed.</title>
        <authorList>
            <person name="Kopat V."/>
            <person name="Chirak E."/>
            <person name="Kimeklis A."/>
            <person name="Andronov E."/>
        </authorList>
    </citation>
    <scope>NUCLEOTIDE SEQUENCE [LARGE SCALE GENOMIC DNA]</scope>
    <source>
        <strain evidence="4 5">Vaf07</strain>
    </source>
</reference>
<evidence type="ECO:0000256" key="1">
    <source>
        <dbReference type="SAM" id="MobiDB-lite"/>
    </source>
</evidence>
<feature type="compositionally biased region" description="Basic and acidic residues" evidence="1">
    <location>
        <begin position="58"/>
        <end position="82"/>
    </location>
</feature>